<dbReference type="Proteomes" id="UP000023152">
    <property type="component" value="Unassembled WGS sequence"/>
</dbReference>
<feature type="compositionally biased region" description="Acidic residues" evidence="1">
    <location>
        <begin position="1"/>
        <end position="18"/>
    </location>
</feature>
<gene>
    <name evidence="2" type="ORF">RFI_08174</name>
</gene>
<dbReference type="AlphaFoldDB" id="X6NUM1"/>
<name>X6NUM1_RETFI</name>
<reference evidence="2 3" key="1">
    <citation type="journal article" date="2013" name="Curr. Biol.">
        <title>The Genome of the Foraminiferan Reticulomyxa filosa.</title>
        <authorList>
            <person name="Glockner G."/>
            <person name="Hulsmann N."/>
            <person name="Schleicher M."/>
            <person name="Noegel A.A."/>
            <person name="Eichinger L."/>
            <person name="Gallinger C."/>
            <person name="Pawlowski J."/>
            <person name="Sierra R."/>
            <person name="Euteneuer U."/>
            <person name="Pillet L."/>
            <person name="Moustafa A."/>
            <person name="Platzer M."/>
            <person name="Groth M."/>
            <person name="Szafranski K."/>
            <person name="Schliwa M."/>
        </authorList>
    </citation>
    <scope>NUCLEOTIDE SEQUENCE [LARGE SCALE GENOMIC DNA]</scope>
</reference>
<organism evidence="2 3">
    <name type="scientific">Reticulomyxa filosa</name>
    <dbReference type="NCBI Taxonomy" id="46433"/>
    <lineage>
        <taxon>Eukaryota</taxon>
        <taxon>Sar</taxon>
        <taxon>Rhizaria</taxon>
        <taxon>Retaria</taxon>
        <taxon>Foraminifera</taxon>
        <taxon>Monothalamids</taxon>
        <taxon>Reticulomyxidae</taxon>
        <taxon>Reticulomyxa</taxon>
    </lineage>
</organism>
<proteinExistence type="predicted"/>
<sequence>MLNDENENSNEMTSEDEHDSLSESERGKGDGTTELFAKEDLEWALDGNKKATGDSKDEWQRPKTIRAKTTSDKLLNDKNVKQFVWICERLHQLKWLSELKPLVMSVAHRYIDQELLRTYAANPSQHLESCSDSASVYANNYHNQHDDDDDNALLGPNHPICYDIFMKKGMLKQFQDWTTNVVLRWIHIVFVHTNSIEKTESLSKNNRVFGKRRNFGATSRKMSLSCISPCSWPAEGEASASPCVRKTKLWAEDRTEDWLNNPLIQSIRGSLDTLLYEKFGRMRINELFDIIM</sequence>
<dbReference type="EMBL" id="ASPP01006356">
    <property type="protein sequence ID" value="ETO28952.1"/>
    <property type="molecule type" value="Genomic_DNA"/>
</dbReference>
<comment type="caution">
    <text evidence="2">The sequence shown here is derived from an EMBL/GenBank/DDBJ whole genome shotgun (WGS) entry which is preliminary data.</text>
</comment>
<evidence type="ECO:0000313" key="2">
    <source>
        <dbReference type="EMBL" id="ETO28952.1"/>
    </source>
</evidence>
<feature type="region of interest" description="Disordered" evidence="1">
    <location>
        <begin position="1"/>
        <end position="33"/>
    </location>
</feature>
<evidence type="ECO:0000256" key="1">
    <source>
        <dbReference type="SAM" id="MobiDB-lite"/>
    </source>
</evidence>
<protein>
    <submittedName>
        <fullName evidence="2">Uncharacterized protein</fullName>
    </submittedName>
</protein>
<accession>X6NUM1</accession>
<keyword evidence="3" id="KW-1185">Reference proteome</keyword>
<feature type="non-terminal residue" evidence="2">
    <location>
        <position position="292"/>
    </location>
</feature>
<feature type="compositionally biased region" description="Basic and acidic residues" evidence="1">
    <location>
        <begin position="19"/>
        <end position="33"/>
    </location>
</feature>
<evidence type="ECO:0000313" key="3">
    <source>
        <dbReference type="Proteomes" id="UP000023152"/>
    </source>
</evidence>